<dbReference type="InterPro" id="IPR004524">
    <property type="entry name" value="Asp-tRNA-ligase_1"/>
</dbReference>
<feature type="binding site" evidence="8">
    <location>
        <position position="477"/>
    </location>
    <ligand>
        <name>ATP</name>
        <dbReference type="ChEBI" id="CHEBI:30616"/>
    </ligand>
</feature>
<evidence type="ECO:0000256" key="8">
    <source>
        <dbReference type="HAMAP-Rule" id="MF_00044"/>
    </source>
</evidence>
<dbReference type="PANTHER" id="PTHR22594:SF5">
    <property type="entry name" value="ASPARTATE--TRNA LIGASE, MITOCHONDRIAL"/>
    <property type="match status" value="1"/>
</dbReference>
<sequence length="583" mass="67513">MLKPLDFTNRKPIIELKNDSLLNQDVEIVGWVKNVRKLGNFNFIEAADKSGLIQVFDKANEYANLSREDLVFIKGKLQLKKAANPNLELGDRELLINQLTVISKSKTPPFLIEDETDALEEVRLKYRYLDLRRPVLQKNMKLRSDFFLTVRNFLAKQNFIEIETPILSKTTPEGARDYVVPSRLGPNMFYALPQSAQIYKQLLMISGFERYFQISRCFRDEDLRKDRQPEHVQIDMEVSFMSKEQFFNLIEEMFIHIFDQLMNVKIEPNFMRMKFDDAMNRYGTDKPDLRFGCELIDVSSAFINHDFSVFKNFASKNRLKAIVLDEILISSKEHKVLEKYAKDNYAKALSWFSYENNQIVDGSIKRFINLDDLKNLSLLDKKGTIFFVGDDNLDVINKSLGAVRNQLNELYQLANEDEYKFLWIVDWPLYEWDDKTNSYQSAHNLFTAPDEKYLTTFNQDKANAKAASYDLVLNGFELGSGAIRITNPSLQKEVMSSLGLSEEEANDKFGFLLDAYNYGAPQHCGIGLGSDRLLMILTKSKSIRDVIAFPKNNQGYDLMNNSPSEAINQEFLDELYLEIKDKK</sequence>
<dbReference type="GO" id="GO:0003676">
    <property type="term" value="F:nucleic acid binding"/>
    <property type="evidence" value="ECO:0007669"/>
    <property type="project" value="InterPro"/>
</dbReference>
<dbReference type="PANTHER" id="PTHR22594">
    <property type="entry name" value="ASPARTYL/LYSYL-TRNA SYNTHETASE"/>
    <property type="match status" value="1"/>
</dbReference>
<comment type="subcellular location">
    <subcellularLocation>
        <location evidence="8">Cytoplasm</location>
    </subcellularLocation>
</comment>
<keyword evidence="5 8" id="KW-0067">ATP-binding</keyword>
<feature type="region of interest" description="Aspartate" evidence="8">
    <location>
        <begin position="197"/>
        <end position="200"/>
    </location>
</feature>
<dbReference type="InterPro" id="IPR004115">
    <property type="entry name" value="GAD-like_sf"/>
</dbReference>
<comment type="similarity">
    <text evidence="1 8">Belongs to the class-II aminoacyl-tRNA synthetase family. Type 1 subfamily.</text>
</comment>
<reference evidence="10 11" key="1">
    <citation type="journal article" date="2017" name="Int. J. Syst. Evol. Microbiol.">
        <title>Mycoplasma tullyi sp. nov., isolated from penguins of the genus Spheniscus.</title>
        <authorList>
            <person name="Yavari C.A."/>
            <person name="Ramirez A.S."/>
            <person name="Nicholas R.A.J."/>
            <person name="Radford A.D."/>
            <person name="Darby A.C."/>
            <person name="Bradbury J.M."/>
        </authorList>
    </citation>
    <scope>NUCLEOTIDE SEQUENCE [LARGE SCALE GENOMIC DNA]</scope>
    <source>
        <strain evidence="10 11">56A97T</strain>
    </source>
</reference>
<dbReference type="EC" id="6.1.1.12" evidence="8"/>
<evidence type="ECO:0000256" key="4">
    <source>
        <dbReference type="ARBA" id="ARBA00022741"/>
    </source>
</evidence>
<keyword evidence="7 8" id="KW-0030">Aminoacyl-tRNA synthetase</keyword>
<evidence type="ECO:0000259" key="9">
    <source>
        <dbReference type="PROSITE" id="PS50862"/>
    </source>
</evidence>
<dbReference type="EMBL" id="CP059674">
    <property type="protein sequence ID" value="QMT98685.1"/>
    <property type="molecule type" value="Genomic_DNA"/>
</dbReference>
<dbReference type="InterPro" id="IPR012340">
    <property type="entry name" value="NA-bd_OB-fold"/>
</dbReference>
<dbReference type="Pfam" id="PF00152">
    <property type="entry name" value="tRNA-synt_2"/>
    <property type="match status" value="1"/>
</dbReference>
<feature type="binding site" evidence="8">
    <location>
        <position position="484"/>
    </location>
    <ligand>
        <name>L-aspartate</name>
        <dbReference type="ChEBI" id="CHEBI:29991"/>
    </ligand>
</feature>
<accession>A0A7D7UAN2</accession>
<dbReference type="InterPro" id="IPR004364">
    <property type="entry name" value="Aa-tRNA-synt_II"/>
</dbReference>
<comment type="function">
    <text evidence="8">Catalyzes the attachment of L-aspartate to tRNA(Asp) in a two-step reaction: L-aspartate is first activated by ATP to form Asp-AMP and then transferred to the acceptor end of tRNA(Asp).</text>
</comment>
<evidence type="ECO:0000256" key="1">
    <source>
        <dbReference type="ARBA" id="ARBA00006303"/>
    </source>
</evidence>
<protein>
    <recommendedName>
        <fullName evidence="8">Aspartate--tRNA ligase</fullName>
        <ecNumber evidence="8">6.1.1.12</ecNumber>
    </recommendedName>
    <alternativeName>
        <fullName evidence="8">Aspartyl-tRNA synthetase</fullName>
        <shortName evidence="8">AspRS</shortName>
    </alternativeName>
</protein>
<feature type="binding site" evidence="8">
    <location>
        <position position="228"/>
    </location>
    <ligand>
        <name>ATP</name>
        <dbReference type="ChEBI" id="CHEBI:30616"/>
    </ligand>
</feature>
<keyword evidence="11" id="KW-1185">Reference proteome</keyword>
<dbReference type="InterPro" id="IPR006195">
    <property type="entry name" value="aa-tRNA-synth_II"/>
</dbReference>
<feature type="binding site" evidence="8">
    <location>
        <begin position="219"/>
        <end position="221"/>
    </location>
    <ligand>
        <name>ATP</name>
        <dbReference type="ChEBI" id="CHEBI:30616"/>
    </ligand>
</feature>
<keyword evidence="8" id="KW-0963">Cytoplasm</keyword>
<comment type="catalytic activity">
    <reaction evidence="8">
        <text>tRNA(Asp) + L-aspartate + ATP = L-aspartyl-tRNA(Asp) + AMP + diphosphate</text>
        <dbReference type="Rhea" id="RHEA:19649"/>
        <dbReference type="Rhea" id="RHEA-COMP:9660"/>
        <dbReference type="Rhea" id="RHEA-COMP:9678"/>
        <dbReference type="ChEBI" id="CHEBI:29991"/>
        <dbReference type="ChEBI" id="CHEBI:30616"/>
        <dbReference type="ChEBI" id="CHEBI:33019"/>
        <dbReference type="ChEBI" id="CHEBI:78442"/>
        <dbReference type="ChEBI" id="CHEBI:78516"/>
        <dbReference type="ChEBI" id="CHEBI:456215"/>
        <dbReference type="EC" id="6.1.1.12"/>
    </reaction>
</comment>
<dbReference type="HAMAP" id="MF_00044">
    <property type="entry name" value="Asp_tRNA_synth_type1"/>
    <property type="match status" value="1"/>
</dbReference>
<dbReference type="Gene3D" id="3.30.930.10">
    <property type="entry name" value="Bira Bifunctional Protein, Domain 2"/>
    <property type="match status" value="1"/>
</dbReference>
<evidence type="ECO:0000256" key="7">
    <source>
        <dbReference type="ARBA" id="ARBA00023146"/>
    </source>
</evidence>
<dbReference type="Gene3D" id="3.30.1360.30">
    <property type="entry name" value="GAD-like domain"/>
    <property type="match status" value="1"/>
</dbReference>
<feature type="binding site" evidence="8">
    <location>
        <begin position="529"/>
        <end position="532"/>
    </location>
    <ligand>
        <name>ATP</name>
        <dbReference type="ChEBI" id="CHEBI:30616"/>
    </ligand>
</feature>
<gene>
    <name evidence="8 10" type="primary">aspS</name>
    <name evidence="10" type="ORF">H3143_00890</name>
</gene>
<dbReference type="GO" id="GO:0005737">
    <property type="term" value="C:cytoplasm"/>
    <property type="evidence" value="ECO:0007669"/>
    <property type="project" value="UniProtKB-SubCell"/>
</dbReference>
<dbReference type="PRINTS" id="PR01042">
    <property type="entry name" value="TRNASYNTHASP"/>
</dbReference>
<comment type="subunit">
    <text evidence="2 8">Homodimer.</text>
</comment>
<dbReference type="Gene3D" id="2.40.50.140">
    <property type="entry name" value="Nucleic acid-binding proteins"/>
    <property type="match status" value="1"/>
</dbReference>
<feature type="binding site" evidence="8">
    <location>
        <position position="173"/>
    </location>
    <ligand>
        <name>L-aspartate</name>
        <dbReference type="ChEBI" id="CHEBI:29991"/>
    </ligand>
</feature>
<proteinExistence type="inferred from homology"/>
<organism evidence="10 11">
    <name type="scientific">Mycoplasma tullyi</name>
    <dbReference type="NCBI Taxonomy" id="1612150"/>
    <lineage>
        <taxon>Bacteria</taxon>
        <taxon>Bacillati</taxon>
        <taxon>Mycoplasmatota</taxon>
        <taxon>Mollicutes</taxon>
        <taxon>Mycoplasmataceae</taxon>
        <taxon>Mycoplasma</taxon>
    </lineage>
</organism>
<dbReference type="SUPFAM" id="SSF50249">
    <property type="entry name" value="Nucleic acid-binding proteins"/>
    <property type="match status" value="1"/>
</dbReference>
<evidence type="ECO:0000256" key="2">
    <source>
        <dbReference type="ARBA" id="ARBA00011738"/>
    </source>
</evidence>
<evidence type="ECO:0000256" key="3">
    <source>
        <dbReference type="ARBA" id="ARBA00022598"/>
    </source>
</evidence>
<dbReference type="RefSeq" id="WP_182078958.1">
    <property type="nucleotide sequence ID" value="NZ_CP059674.1"/>
</dbReference>
<dbReference type="Proteomes" id="UP000514704">
    <property type="component" value="Chromosome"/>
</dbReference>
<dbReference type="NCBIfam" id="TIGR00459">
    <property type="entry name" value="aspS_bact"/>
    <property type="match status" value="1"/>
</dbReference>
<evidence type="ECO:0000256" key="5">
    <source>
        <dbReference type="ARBA" id="ARBA00022840"/>
    </source>
</evidence>
<dbReference type="InterPro" id="IPR002312">
    <property type="entry name" value="Asp/Asn-tRNA-synth_IIb"/>
</dbReference>
<comment type="caution">
    <text evidence="8">Lacks conserved residue(s) required for the propagation of feature annotation.</text>
</comment>
<evidence type="ECO:0000313" key="11">
    <source>
        <dbReference type="Proteomes" id="UP000514704"/>
    </source>
</evidence>
<dbReference type="InterPro" id="IPR004365">
    <property type="entry name" value="NA-bd_OB_tRNA"/>
</dbReference>
<dbReference type="InterPro" id="IPR047090">
    <property type="entry name" value="AspRS_core"/>
</dbReference>
<dbReference type="KEGG" id="mtuy:H3143_00890"/>
<feature type="domain" description="Aminoacyl-transfer RNA synthetases class-II family profile" evidence="9">
    <location>
        <begin position="140"/>
        <end position="550"/>
    </location>
</feature>
<feature type="binding site" evidence="8">
    <location>
        <position position="443"/>
    </location>
    <ligand>
        <name>L-aspartate</name>
        <dbReference type="ChEBI" id="CHEBI:29991"/>
    </ligand>
</feature>
<dbReference type="SUPFAM" id="SSF55261">
    <property type="entry name" value="GAD domain-like"/>
    <property type="match status" value="1"/>
</dbReference>
<dbReference type="GO" id="GO:0004815">
    <property type="term" value="F:aspartate-tRNA ligase activity"/>
    <property type="evidence" value="ECO:0007669"/>
    <property type="project" value="UniProtKB-UniRule"/>
</dbReference>
<dbReference type="PROSITE" id="PS50862">
    <property type="entry name" value="AA_TRNA_LIGASE_II"/>
    <property type="match status" value="1"/>
</dbReference>
<keyword evidence="4 8" id="KW-0547">Nucleotide-binding</keyword>
<dbReference type="NCBIfam" id="NF001750">
    <property type="entry name" value="PRK00476.1"/>
    <property type="match status" value="1"/>
</dbReference>
<feature type="binding site" evidence="8">
    <location>
        <position position="219"/>
    </location>
    <ligand>
        <name>L-aspartate</name>
        <dbReference type="ChEBI" id="CHEBI:29991"/>
    </ligand>
</feature>
<dbReference type="CDD" id="cd00777">
    <property type="entry name" value="AspRS_core"/>
    <property type="match status" value="1"/>
</dbReference>
<dbReference type="GO" id="GO:0005524">
    <property type="term" value="F:ATP binding"/>
    <property type="evidence" value="ECO:0007669"/>
    <property type="project" value="UniProtKB-UniRule"/>
</dbReference>
<evidence type="ECO:0000313" key="10">
    <source>
        <dbReference type="EMBL" id="QMT98685.1"/>
    </source>
</evidence>
<dbReference type="GO" id="GO:0006422">
    <property type="term" value="P:aspartyl-tRNA aminoacylation"/>
    <property type="evidence" value="ECO:0007669"/>
    <property type="project" value="UniProtKB-UniRule"/>
</dbReference>
<keyword evidence="6 8" id="KW-0648">Protein biosynthesis</keyword>
<dbReference type="InterPro" id="IPR045864">
    <property type="entry name" value="aa-tRNA-synth_II/BPL/LPL"/>
</dbReference>
<name>A0A7D7UAN2_9MOLU</name>
<dbReference type="Pfam" id="PF01336">
    <property type="entry name" value="tRNA_anti-codon"/>
    <property type="match status" value="1"/>
</dbReference>
<keyword evidence="3 8" id="KW-0436">Ligase</keyword>
<dbReference type="AlphaFoldDB" id="A0A7D7UAN2"/>
<dbReference type="SUPFAM" id="SSF55681">
    <property type="entry name" value="Class II aaRS and biotin synthetases"/>
    <property type="match status" value="1"/>
</dbReference>
<evidence type="ECO:0000256" key="6">
    <source>
        <dbReference type="ARBA" id="ARBA00022917"/>
    </source>
</evidence>